<evidence type="ECO:0000313" key="2">
    <source>
        <dbReference type="EMBL" id="PTL34923.1"/>
    </source>
</evidence>
<feature type="region of interest" description="Disordered" evidence="1">
    <location>
        <begin position="768"/>
        <end position="795"/>
    </location>
</feature>
<dbReference type="PANTHER" id="PTHR30441">
    <property type="entry name" value="DUF748 DOMAIN-CONTAINING PROTEIN"/>
    <property type="match status" value="1"/>
</dbReference>
<dbReference type="InterPro" id="IPR052894">
    <property type="entry name" value="AsmA-related"/>
</dbReference>
<organism evidence="2 3">
    <name type="scientific">Candidatus Methylomirabilis limnetica</name>
    <dbReference type="NCBI Taxonomy" id="2033718"/>
    <lineage>
        <taxon>Bacteria</taxon>
        <taxon>Candidatus Methylomirabilota</taxon>
        <taxon>Candidatus Methylomirabilia</taxon>
        <taxon>Candidatus Methylomirabilales</taxon>
        <taxon>Candidatus Methylomirabilaceae</taxon>
        <taxon>Candidatus Methylomirabilis</taxon>
    </lineage>
</organism>
<gene>
    <name evidence="2" type="ORF">CLG94_12565</name>
</gene>
<accession>A0A2T4TUY0</accession>
<name>A0A2T4TUY0_9BACT</name>
<dbReference type="PANTHER" id="PTHR30441:SF8">
    <property type="entry name" value="DUF748 DOMAIN-CONTAINING PROTEIN"/>
    <property type="match status" value="1"/>
</dbReference>
<evidence type="ECO:0000313" key="3">
    <source>
        <dbReference type="Proteomes" id="UP000241436"/>
    </source>
</evidence>
<sequence length="1028" mass="110285">MRRLKSTLIIMLLGLTTVVVVGALLLLLFLPTLLQRFACAPYGIRCAVGQVNIRPRPNLTADLVIYHLTLFDPEGPGVALQVKRLAATLNIPALILTRQVMPTEVRIDGPELLLKQLDDGRWNLAVLAQEVQKHLQPTTRPTGLQLPRIALTAGALQIGDHRIGDVNVTLEPKPAPLLFEMQARAVVGGRSVQISGALRNTLDGQIMAQVQEVMLRGALRFRVDASDRAVTIPEWSFETEGAMARGAAAIRYGDWPPAYTLTVAEWGADLTALAHRLSFPWLADLTGMIEGEPTTLQGHWPELPVGEVMATLRGGGLELASPRFGVAGLSGRIGFSLPDGGRPWKAEIMSRSIQLHAATSNGATTLQDAEIAIQGIGMSGRDLTGTLAIGQADLAGRPLRALKARLEIDPDHVRIPEFHVTAGDGDVRGHASFSRAAPLQEARVTLSVRGLRPQSLFALVEKPAGLLGIPFDAELSATLSHGFVTATIDLPPAVTGQLRRMILEVPHTASAAGQTSGHLLLQAQGTLQTGQGMQASGSVRVRGLRELLAGGDPMNQAPPVELAVAYRDSLVTLKAQDLGFSAAELAPLLSRLAGRRIEGKEGRLVISADATFGGLQPPTASGAITLQGLSFSLARQAAEPVPLLTGIRGTVAFTLDRGLLTIKETALRTDRDLTLILSGSLPLSHNDRSATRAYLTVPWTEVAGLRSTLAALTGGQPDATRLAGQLQANLELIGQEYHGALSLRNVSIESNSFHLDSASGVIPLHGRTGSTGSRQVGQGSTSPLHQVATQQRAGWSHTTEREYRTALERLSNVPARAPFSLTIRSLAYDPIELRNIEVALASSGNQIAVQRFAFDASGGRWSGWGTVEPLGGGIALTLLTEGLSLRAICDAFPPIKGYINGRINGMTDLVVPHFAIDQAQGSARFWAVDSPQEKRKISRRLIEQLAGQQIRYFSLFGVPRRYNRGVLEVALKAGDLSFHELEISHTILGYKDLDVRVSPTFNRIGLTHLLESISETIERIRASAETNH</sequence>
<comment type="caution">
    <text evidence="2">The sequence shown here is derived from an EMBL/GenBank/DDBJ whole genome shotgun (WGS) entry which is preliminary data.</text>
</comment>
<reference evidence="3" key="2">
    <citation type="journal article" date="2018" name="Environ. Microbiol.">
        <title>Bloom of a denitrifying methanotroph, 'Candidatus Methylomirabilis limnetica', in a deep stratified lake.</title>
        <authorList>
            <person name="Graf J.S."/>
            <person name="Mayr M.J."/>
            <person name="Marchant H.K."/>
            <person name="Tienken D."/>
            <person name="Hach P.F."/>
            <person name="Brand A."/>
            <person name="Schubert C.J."/>
            <person name="Kuypers M.M."/>
            <person name="Milucka J."/>
        </authorList>
    </citation>
    <scope>NUCLEOTIDE SEQUENCE [LARGE SCALE GENOMIC DNA]</scope>
    <source>
        <strain evidence="3">Zug</strain>
    </source>
</reference>
<dbReference type="RefSeq" id="WP_107564035.1">
    <property type="nucleotide sequence ID" value="NZ_NVQC01000038.1"/>
</dbReference>
<evidence type="ECO:0000256" key="1">
    <source>
        <dbReference type="SAM" id="MobiDB-lite"/>
    </source>
</evidence>
<dbReference type="AlphaFoldDB" id="A0A2T4TUY0"/>
<protein>
    <submittedName>
        <fullName evidence="2">Uncharacterized protein</fullName>
    </submittedName>
</protein>
<dbReference type="OrthoDB" id="5393101at2"/>
<dbReference type="Proteomes" id="UP000241436">
    <property type="component" value="Unassembled WGS sequence"/>
</dbReference>
<dbReference type="GO" id="GO:0005886">
    <property type="term" value="C:plasma membrane"/>
    <property type="evidence" value="ECO:0007669"/>
    <property type="project" value="TreeGrafter"/>
</dbReference>
<proteinExistence type="predicted"/>
<keyword evidence="3" id="KW-1185">Reference proteome</keyword>
<dbReference type="EMBL" id="NVQC01000038">
    <property type="protein sequence ID" value="PTL34923.1"/>
    <property type="molecule type" value="Genomic_DNA"/>
</dbReference>
<dbReference type="GO" id="GO:0090313">
    <property type="term" value="P:regulation of protein targeting to membrane"/>
    <property type="evidence" value="ECO:0007669"/>
    <property type="project" value="TreeGrafter"/>
</dbReference>
<reference evidence="2 3" key="1">
    <citation type="submission" date="2017-09" db="EMBL/GenBank/DDBJ databases">
        <title>Bloom of a denitrifying methanotroph, Candidatus Methylomirabilis limnetica, in a deep stratified lake.</title>
        <authorList>
            <person name="Graf J.S."/>
            <person name="Marchant H.K."/>
            <person name="Tienken D."/>
            <person name="Hach P.F."/>
            <person name="Brand A."/>
            <person name="Schubert C.J."/>
            <person name="Kuypers M.M."/>
            <person name="Milucka J."/>
        </authorList>
    </citation>
    <scope>NUCLEOTIDE SEQUENCE [LARGE SCALE GENOMIC DNA]</scope>
    <source>
        <strain evidence="2 3">Zug</strain>
    </source>
</reference>